<feature type="coiled-coil region" evidence="1">
    <location>
        <begin position="279"/>
        <end position="352"/>
    </location>
</feature>
<organism evidence="3 4">
    <name type="scientific">Cytospora paraplurivora</name>
    <dbReference type="NCBI Taxonomy" id="2898453"/>
    <lineage>
        <taxon>Eukaryota</taxon>
        <taxon>Fungi</taxon>
        <taxon>Dikarya</taxon>
        <taxon>Ascomycota</taxon>
        <taxon>Pezizomycotina</taxon>
        <taxon>Sordariomycetes</taxon>
        <taxon>Sordariomycetidae</taxon>
        <taxon>Diaporthales</taxon>
        <taxon>Cytosporaceae</taxon>
        <taxon>Cytospora</taxon>
    </lineage>
</organism>
<sequence length="403" mass="45822">MDDKPIEDSIVVAYRTDIPIKEASSESLDEEQYDAEDTTANQGMSFEEPSNVTQDTRETRESEAQTQGQPQLRNEVQDSPDHTDEENPEDTFKALSGVAALKARFNLSPRRTRKPQNTQRSVRYRSTVGDMADLDHDNKRSRDPSWSPGSKRPRKRAPAPSPEESNDSQGKLSTEQQHVLNQNETLKSQVQVAEREIAEISAKLQDHISSRAKLKKDITNLVQKLNQKREGTEPERQAFQRASSEIEEMIIKTDPDQILNLSQQPVQNLESTLKKAERVRRLEDQVSVLKLKLQRRQAAIELYMSSNTDLGLKVKDLESQLREMKASTDASATALRAEVDQKEATIQRMTEHAGDVQDELDWYKNQLTKERGLFETDWANREREIRSLMMDVLGHLGTAVNGA</sequence>
<dbReference type="SUPFAM" id="SSF57997">
    <property type="entry name" value="Tropomyosin"/>
    <property type="match status" value="1"/>
</dbReference>
<keyword evidence="1" id="KW-0175">Coiled coil</keyword>
<feature type="compositionally biased region" description="Polar residues" evidence="2">
    <location>
        <begin position="38"/>
        <end position="54"/>
    </location>
</feature>
<keyword evidence="4" id="KW-1185">Reference proteome</keyword>
<name>A0AAN9YC22_9PEZI</name>
<accession>A0AAN9YC22</accession>
<gene>
    <name evidence="3" type="ORF">SLS53_009178</name>
</gene>
<reference evidence="3 4" key="1">
    <citation type="journal article" date="2023" name="PLoS ONE">
        <title>Cytospora paraplurivora sp. nov. isolated from orchards with fruit tree decline syndrome in Ontario, Canada.</title>
        <authorList>
            <person name="Ilyukhin E."/>
            <person name="Nguyen H.D.T."/>
            <person name="Castle A.J."/>
            <person name="Ellouze W."/>
        </authorList>
    </citation>
    <scope>NUCLEOTIDE SEQUENCE [LARGE SCALE GENOMIC DNA]</scope>
    <source>
        <strain evidence="3 4">FDS-564</strain>
    </source>
</reference>
<feature type="compositionally biased region" description="Acidic residues" evidence="2">
    <location>
        <begin position="27"/>
        <end position="37"/>
    </location>
</feature>
<evidence type="ECO:0000313" key="3">
    <source>
        <dbReference type="EMBL" id="KAK7729810.1"/>
    </source>
</evidence>
<evidence type="ECO:0000256" key="2">
    <source>
        <dbReference type="SAM" id="MobiDB-lite"/>
    </source>
</evidence>
<evidence type="ECO:0000313" key="4">
    <source>
        <dbReference type="Proteomes" id="UP001320245"/>
    </source>
</evidence>
<dbReference type="EMBL" id="JAJSPL020000067">
    <property type="protein sequence ID" value="KAK7729810.1"/>
    <property type="molecule type" value="Genomic_DNA"/>
</dbReference>
<feature type="coiled-coil region" evidence="1">
    <location>
        <begin position="176"/>
        <end position="210"/>
    </location>
</feature>
<feature type="compositionally biased region" description="Basic and acidic residues" evidence="2">
    <location>
        <begin position="133"/>
        <end position="143"/>
    </location>
</feature>
<dbReference type="Proteomes" id="UP001320245">
    <property type="component" value="Unassembled WGS sequence"/>
</dbReference>
<proteinExistence type="predicted"/>
<dbReference type="AlphaFoldDB" id="A0AAN9YC22"/>
<protein>
    <submittedName>
        <fullName evidence="3">Uncharacterized protein</fullName>
    </submittedName>
</protein>
<evidence type="ECO:0000256" key="1">
    <source>
        <dbReference type="SAM" id="Coils"/>
    </source>
</evidence>
<feature type="compositionally biased region" description="Polar residues" evidence="2">
    <location>
        <begin position="64"/>
        <end position="74"/>
    </location>
</feature>
<comment type="caution">
    <text evidence="3">The sequence shown here is derived from an EMBL/GenBank/DDBJ whole genome shotgun (WGS) entry which is preliminary data.</text>
</comment>
<feature type="region of interest" description="Disordered" evidence="2">
    <location>
        <begin position="22"/>
        <end position="175"/>
    </location>
</feature>